<dbReference type="PANTHER" id="PTHR34095:SF1">
    <property type="entry name" value="LARGE RIBOSOMAL SUBUNIT PROTEIN ML55"/>
    <property type="match status" value="1"/>
</dbReference>
<evidence type="ECO:0000313" key="2">
    <source>
        <dbReference type="Proteomes" id="UP000054359"/>
    </source>
</evidence>
<name>A0A087T3L9_STEMI</name>
<dbReference type="Proteomes" id="UP000054359">
    <property type="component" value="Unassembled WGS sequence"/>
</dbReference>
<keyword evidence="1" id="KW-0687">Ribonucleoprotein</keyword>
<dbReference type="GO" id="GO:0006412">
    <property type="term" value="P:translation"/>
    <property type="evidence" value="ECO:0007669"/>
    <property type="project" value="TreeGrafter"/>
</dbReference>
<dbReference type="OMA" id="SYHEPRR"/>
<dbReference type="AlphaFoldDB" id="A0A087T3L9"/>
<dbReference type="GO" id="GO:0003735">
    <property type="term" value="F:structural constituent of ribosome"/>
    <property type="evidence" value="ECO:0007669"/>
    <property type="project" value="InterPro"/>
</dbReference>
<feature type="non-terminal residue" evidence="1">
    <location>
        <position position="114"/>
    </location>
</feature>
<evidence type="ECO:0000313" key="1">
    <source>
        <dbReference type="EMBL" id="KFM59708.1"/>
    </source>
</evidence>
<gene>
    <name evidence="1" type="ORF">X975_18744</name>
</gene>
<dbReference type="InterPro" id="IPR044884">
    <property type="entry name" value="Ribosomal_mL55_sf"/>
</dbReference>
<proteinExistence type="predicted"/>
<dbReference type="PANTHER" id="PTHR34095">
    <property type="entry name" value="39S RIBOSOMAL PROTEIN L55, MITOCHONDRIAL"/>
    <property type="match status" value="1"/>
</dbReference>
<reference evidence="1 2" key="1">
    <citation type="submission" date="2013-11" db="EMBL/GenBank/DDBJ databases">
        <title>Genome sequencing of Stegodyphus mimosarum.</title>
        <authorList>
            <person name="Bechsgaard J."/>
        </authorList>
    </citation>
    <scope>NUCLEOTIDE SEQUENCE [LARGE SCALE GENOMIC DNA]</scope>
</reference>
<accession>A0A087T3L9</accession>
<sequence length="114" mass="13729">MSAYFIQRKLFSLFSQVRNNSNMTCIVKIGRDKYCRMYLTTIVNHDGSSYTIRYHEPRKIIKLPLDTSKITPEELEIHLNRRKAEKKIVYEEQIDDDFDVNRYSHLWKSKPKNK</sequence>
<protein>
    <submittedName>
        <fullName evidence="1">39S ribosomal protein L55, mitochondrial</fullName>
    </submittedName>
</protein>
<keyword evidence="1" id="KW-0689">Ribosomal protein</keyword>
<dbReference type="EMBL" id="KK113252">
    <property type="protein sequence ID" value="KFM59708.1"/>
    <property type="molecule type" value="Genomic_DNA"/>
</dbReference>
<organism evidence="1 2">
    <name type="scientific">Stegodyphus mimosarum</name>
    <name type="common">African social velvet spider</name>
    <dbReference type="NCBI Taxonomy" id="407821"/>
    <lineage>
        <taxon>Eukaryota</taxon>
        <taxon>Metazoa</taxon>
        <taxon>Ecdysozoa</taxon>
        <taxon>Arthropoda</taxon>
        <taxon>Chelicerata</taxon>
        <taxon>Arachnida</taxon>
        <taxon>Araneae</taxon>
        <taxon>Araneomorphae</taxon>
        <taxon>Entelegynae</taxon>
        <taxon>Eresoidea</taxon>
        <taxon>Eresidae</taxon>
        <taxon>Stegodyphus</taxon>
    </lineage>
</organism>
<dbReference type="STRING" id="407821.A0A087T3L9"/>
<dbReference type="OrthoDB" id="9986315at2759"/>
<dbReference type="InterPro" id="IPR018615">
    <property type="entry name" value="Ribosomal_mL55"/>
</dbReference>
<dbReference type="Gene3D" id="6.20.130.20">
    <property type="entry name" value="Mitochondrial ribosomal protein L55"/>
    <property type="match status" value="1"/>
</dbReference>
<keyword evidence="2" id="KW-1185">Reference proteome</keyword>
<dbReference type="GO" id="GO:0005762">
    <property type="term" value="C:mitochondrial large ribosomal subunit"/>
    <property type="evidence" value="ECO:0007669"/>
    <property type="project" value="InterPro"/>
</dbReference>
<dbReference type="Pfam" id="PF09776">
    <property type="entry name" value="Mitoc_L55"/>
    <property type="match status" value="1"/>
</dbReference>